<sequence>AGGEFTDFIIVFKNQKCCQNILWKHALLLGAGLSAAAGIVGRAAEVDVRAGVGGYAACYTYSCSKGAFVGCSLEGSIVATRAEENSRFYGNPSICASAILLGSLPRPPAAAILYHALSDLFEKVERCSLHFGLNKYSTVLS</sequence>
<feature type="non-terminal residue" evidence="2">
    <location>
        <position position="1"/>
    </location>
</feature>
<proteinExistence type="predicted"/>
<dbReference type="PANTHER" id="PTHR15629">
    <property type="entry name" value="SH3YL1 PROTEIN"/>
    <property type="match status" value="1"/>
</dbReference>
<protein>
    <recommendedName>
        <fullName evidence="1">Ysc84 actin-binding domain-containing protein</fullName>
    </recommendedName>
</protein>
<gene>
    <name evidence="2" type="ORF">CUMW_196530</name>
</gene>
<dbReference type="Proteomes" id="UP000236630">
    <property type="component" value="Unassembled WGS sequence"/>
</dbReference>
<dbReference type="InterPro" id="IPR007461">
    <property type="entry name" value="Ysc84_actin-binding"/>
</dbReference>
<reference evidence="2 3" key="1">
    <citation type="journal article" date="2017" name="Front. Genet.">
        <title>Draft sequencing of the heterozygous diploid genome of Satsuma (Citrus unshiu Marc.) using a hybrid assembly approach.</title>
        <authorList>
            <person name="Shimizu T."/>
            <person name="Tanizawa Y."/>
            <person name="Mochizuki T."/>
            <person name="Nagasaki H."/>
            <person name="Yoshioka T."/>
            <person name="Toyoda A."/>
            <person name="Fujiyama A."/>
            <person name="Kaminuma E."/>
            <person name="Nakamura Y."/>
        </authorList>
    </citation>
    <scope>NUCLEOTIDE SEQUENCE [LARGE SCALE GENOMIC DNA]</scope>
    <source>
        <strain evidence="3">cv. Miyagawa wase</strain>
    </source>
</reference>
<dbReference type="Pfam" id="PF04366">
    <property type="entry name" value="Ysc84"/>
    <property type="match status" value="1"/>
</dbReference>
<evidence type="ECO:0000313" key="3">
    <source>
        <dbReference type="Proteomes" id="UP000236630"/>
    </source>
</evidence>
<name>A0A2H5Q4Y1_CITUN</name>
<feature type="domain" description="Ysc84 actin-binding" evidence="1">
    <location>
        <begin position="1"/>
        <end position="119"/>
    </location>
</feature>
<dbReference type="InterPro" id="IPR051702">
    <property type="entry name" value="SH3_domain_YSC84-like"/>
</dbReference>
<dbReference type="GO" id="GO:0035091">
    <property type="term" value="F:phosphatidylinositol binding"/>
    <property type="evidence" value="ECO:0007669"/>
    <property type="project" value="TreeGrafter"/>
</dbReference>
<organism evidence="2 3">
    <name type="scientific">Citrus unshiu</name>
    <name type="common">Satsuma mandarin</name>
    <name type="synonym">Citrus nobilis var. unshiu</name>
    <dbReference type="NCBI Taxonomy" id="55188"/>
    <lineage>
        <taxon>Eukaryota</taxon>
        <taxon>Viridiplantae</taxon>
        <taxon>Streptophyta</taxon>
        <taxon>Embryophyta</taxon>
        <taxon>Tracheophyta</taxon>
        <taxon>Spermatophyta</taxon>
        <taxon>Magnoliopsida</taxon>
        <taxon>eudicotyledons</taxon>
        <taxon>Gunneridae</taxon>
        <taxon>Pentapetalae</taxon>
        <taxon>rosids</taxon>
        <taxon>malvids</taxon>
        <taxon>Sapindales</taxon>
        <taxon>Rutaceae</taxon>
        <taxon>Aurantioideae</taxon>
        <taxon>Citrus</taxon>
    </lineage>
</organism>
<dbReference type="AlphaFoldDB" id="A0A2H5Q4Y1"/>
<dbReference type="PANTHER" id="PTHR15629:SF43">
    <property type="entry name" value="RING_FYVE_PHD-TYPE ZINC FINGER FAMILY PROTEIN"/>
    <property type="match status" value="1"/>
</dbReference>
<evidence type="ECO:0000313" key="2">
    <source>
        <dbReference type="EMBL" id="GAY59699.1"/>
    </source>
</evidence>
<dbReference type="EMBL" id="BDQV01000217">
    <property type="protein sequence ID" value="GAY59699.1"/>
    <property type="molecule type" value="Genomic_DNA"/>
</dbReference>
<keyword evidence="3" id="KW-1185">Reference proteome</keyword>
<accession>A0A2H5Q4Y1</accession>
<comment type="caution">
    <text evidence="2">The sequence shown here is derived from an EMBL/GenBank/DDBJ whole genome shotgun (WGS) entry which is preliminary data.</text>
</comment>
<dbReference type="STRING" id="55188.A0A2H5Q4Y1"/>
<evidence type="ECO:0000259" key="1">
    <source>
        <dbReference type="Pfam" id="PF04366"/>
    </source>
</evidence>